<dbReference type="InterPro" id="IPR010263">
    <property type="entry name" value="T6SS_TssK"/>
</dbReference>
<evidence type="ECO:0000313" key="2">
    <source>
        <dbReference type="Proteomes" id="UP000651010"/>
    </source>
</evidence>
<dbReference type="EMBL" id="JACZZA010000006">
    <property type="protein sequence ID" value="MBE1161092.1"/>
    <property type="molecule type" value="Genomic_DNA"/>
</dbReference>
<dbReference type="Pfam" id="PF05936">
    <property type="entry name" value="T6SS_VasE"/>
    <property type="match status" value="1"/>
</dbReference>
<proteinExistence type="predicted"/>
<dbReference type="RefSeq" id="WP_192555940.1">
    <property type="nucleotide sequence ID" value="NZ_JACZZA010000006.1"/>
</dbReference>
<dbReference type="Proteomes" id="UP000651010">
    <property type="component" value="Unassembled WGS sequence"/>
</dbReference>
<keyword evidence="2" id="KW-1185">Reference proteome</keyword>
<comment type="caution">
    <text evidence="1">The sequence shown here is derived from an EMBL/GenBank/DDBJ whole genome shotgun (WGS) entry which is preliminary data.</text>
</comment>
<gene>
    <name evidence="1" type="primary">tssK</name>
    <name evidence="1" type="ORF">IGX34_11895</name>
</gene>
<dbReference type="PANTHER" id="PTHR35566:SF1">
    <property type="entry name" value="TYPE VI SECRETION SYSTEM BASEPLATE COMPONENT TSSK1"/>
    <property type="match status" value="1"/>
</dbReference>
<organism evidence="1 2">
    <name type="scientific">Dyella acidiphila</name>
    <dbReference type="NCBI Taxonomy" id="2775866"/>
    <lineage>
        <taxon>Bacteria</taxon>
        <taxon>Pseudomonadati</taxon>
        <taxon>Pseudomonadota</taxon>
        <taxon>Gammaproteobacteria</taxon>
        <taxon>Lysobacterales</taxon>
        <taxon>Rhodanobacteraceae</taxon>
        <taxon>Dyella</taxon>
    </lineage>
</organism>
<reference evidence="1 2" key="1">
    <citation type="submission" date="2020-09" db="EMBL/GenBank/DDBJ databases">
        <title>Dyella sp. 7MK23 isolated from forest soil.</title>
        <authorList>
            <person name="Fu J."/>
        </authorList>
    </citation>
    <scope>NUCLEOTIDE SEQUENCE [LARGE SCALE GENOMIC DNA]</scope>
    <source>
        <strain evidence="1 2">7MK23</strain>
    </source>
</reference>
<accession>A0ABR9GAL6</accession>
<dbReference type="NCBIfam" id="TIGR03353">
    <property type="entry name" value="VI_chp_4"/>
    <property type="match status" value="1"/>
</dbReference>
<sequence>MSQAAKLFWGEGLFLRPQHFQRQDAYHEARLHETSQALHPYGWGVRQVRFDTQSLSSGTLRPLQISVIFPDGELYAAPDTDELPQPISLEGLPAGTQEVTVYLALPLLKEYGGNCAQEGDPEVTNSRYVQNNVQTPDVYSEAAEAELAFLKKSVRLLTDDQPRDAFNVVPLVRLRRSSTGSFEQDVHYMPPSMSLRATPALFLQLRRLLDALQAKTQALYGLHREPSQHIIEFRSGDIASFWLLHTANSAFASLSHLYQHPGLPPERLYQELLRLSGALLTFSPSYQLSDLPPYSHNEPGPGFDKLFKIIRELIDTVISARYFGIALTEVRPSYHLGRIDSQRIDEKCAFYLAVGAAMPPAELISVVPVRFKVAAPDDVEKAVLSALPGVTLSHMPQIPAAIPVRPGSTYFAIEARGALYERMLKSQSIMIYVPAGIPELKLELIALTP</sequence>
<protein>
    <submittedName>
        <fullName evidence="1">Type VI secretion system baseplate subunit TssK</fullName>
    </submittedName>
</protein>
<evidence type="ECO:0000313" key="1">
    <source>
        <dbReference type="EMBL" id="MBE1161092.1"/>
    </source>
</evidence>
<name>A0ABR9GAL6_9GAMM</name>
<dbReference type="PANTHER" id="PTHR35566">
    <property type="entry name" value="BLR3599 PROTEIN"/>
    <property type="match status" value="1"/>
</dbReference>